<keyword evidence="2" id="KW-1185">Reference proteome</keyword>
<dbReference type="EMBL" id="VDMD01000001">
    <property type="protein sequence ID" value="TRM70632.1"/>
    <property type="molecule type" value="Genomic_DNA"/>
</dbReference>
<evidence type="ECO:0008006" key="3">
    <source>
        <dbReference type="Google" id="ProtNLM"/>
    </source>
</evidence>
<gene>
    <name evidence="1" type="ORF">BD626DRAFT_31444</name>
</gene>
<proteinExistence type="predicted"/>
<dbReference type="OrthoDB" id="3543113at2759"/>
<accession>A0A550D0S9</accession>
<evidence type="ECO:0000313" key="1">
    <source>
        <dbReference type="EMBL" id="TRM70632.1"/>
    </source>
</evidence>
<protein>
    <recommendedName>
        <fullName evidence="3">F-box domain-containing protein</fullName>
    </recommendedName>
</protein>
<sequence length="526" mass="59231">MQPIHAIPELLDLIIGLVSLSDLPNLARTCRDFFGPAARRLWGSTDSIKHLLNCLPESSFETTYDRQFRRQVLAVTRKLEPQDLARLKLYSKLIREIRISPGELHIIGVHEVVRALNGDSLCPNLRRLVYEGPSIWSSILPHLTSSSLSRVHINLNSDACGDRFFSRGVASNELAYLFALKTQQPSSVTVLRLICVEEEGFSELAGLLHGWDSLHDLCIDGDVPMKAVVALPALRSLSINLPVISAARSRTLQDECRLRDSLKTLSLRSAAMPCTILFLAALADVHLVELALELYRDNHTETILQLCQAVQQCCCHRSLQRLSLTRGVFRFQTRGMTVPYNLDDIRPLLAFENMVDFRLIRLGGLELSDGEMLALVEAWPRLEVFHVDSDRRRPRPALSLLGMIWAIARGTPHLRDLCIPVDASGTDIPRGTSADFAQDALTRFGVLHSPIASEYRVASLLSRFFPSLREIEVEREETPENMRIAGVTEAENQRRRKWRNVQEALPEFVDARMTGIYKPIGRSRPI</sequence>
<comment type="caution">
    <text evidence="1">The sequence shown here is derived from an EMBL/GenBank/DDBJ whole genome shotgun (WGS) entry which is preliminary data.</text>
</comment>
<name>A0A550D0S9_9AGAR</name>
<dbReference type="AlphaFoldDB" id="A0A550D0S9"/>
<reference evidence="1 2" key="1">
    <citation type="journal article" date="2019" name="New Phytol.">
        <title>Comparative genomics reveals unique wood-decay strategies and fruiting body development in the Schizophyllaceae.</title>
        <authorList>
            <person name="Almasi E."/>
            <person name="Sahu N."/>
            <person name="Krizsan K."/>
            <person name="Balint B."/>
            <person name="Kovacs G.M."/>
            <person name="Kiss B."/>
            <person name="Cseklye J."/>
            <person name="Drula E."/>
            <person name="Henrissat B."/>
            <person name="Nagy I."/>
            <person name="Chovatia M."/>
            <person name="Adam C."/>
            <person name="LaButti K."/>
            <person name="Lipzen A."/>
            <person name="Riley R."/>
            <person name="Grigoriev I.V."/>
            <person name="Nagy L.G."/>
        </authorList>
    </citation>
    <scope>NUCLEOTIDE SEQUENCE [LARGE SCALE GENOMIC DNA]</scope>
    <source>
        <strain evidence="1 2">NL-1724</strain>
    </source>
</reference>
<dbReference type="Proteomes" id="UP000320762">
    <property type="component" value="Unassembled WGS sequence"/>
</dbReference>
<evidence type="ECO:0000313" key="2">
    <source>
        <dbReference type="Proteomes" id="UP000320762"/>
    </source>
</evidence>
<organism evidence="1 2">
    <name type="scientific">Schizophyllum amplum</name>
    <dbReference type="NCBI Taxonomy" id="97359"/>
    <lineage>
        <taxon>Eukaryota</taxon>
        <taxon>Fungi</taxon>
        <taxon>Dikarya</taxon>
        <taxon>Basidiomycota</taxon>
        <taxon>Agaricomycotina</taxon>
        <taxon>Agaricomycetes</taxon>
        <taxon>Agaricomycetidae</taxon>
        <taxon>Agaricales</taxon>
        <taxon>Schizophyllaceae</taxon>
        <taxon>Schizophyllum</taxon>
    </lineage>
</organism>